<dbReference type="InterPro" id="IPR054028">
    <property type="entry name" value="TarS/TarP_linker"/>
</dbReference>
<dbReference type="InterPro" id="IPR001173">
    <property type="entry name" value="Glyco_trans_2-like"/>
</dbReference>
<accession>A0A378MG44</accession>
<dbReference type="PANTHER" id="PTHR22916:SF3">
    <property type="entry name" value="UDP-GLCNAC:BETAGAL BETA-1,3-N-ACETYLGLUCOSAMINYLTRANSFERASE-LIKE PROTEIN 1"/>
    <property type="match status" value="1"/>
</dbReference>
<dbReference type="Proteomes" id="UP000254879">
    <property type="component" value="Unassembled WGS sequence"/>
</dbReference>
<evidence type="ECO:0000259" key="2">
    <source>
        <dbReference type="Pfam" id="PF00535"/>
    </source>
</evidence>
<feature type="domain" description="TarS C-terminal" evidence="3">
    <location>
        <begin position="361"/>
        <end position="490"/>
    </location>
</feature>
<dbReference type="Pfam" id="PF22181">
    <property type="entry name" value="TarS_linker"/>
    <property type="match status" value="1"/>
</dbReference>
<keyword evidence="5" id="KW-0808">Transferase</keyword>
<organism evidence="5 6">
    <name type="scientific">Listeria grayi</name>
    <name type="common">Listeria murrayi</name>
    <dbReference type="NCBI Taxonomy" id="1641"/>
    <lineage>
        <taxon>Bacteria</taxon>
        <taxon>Bacillati</taxon>
        <taxon>Bacillota</taxon>
        <taxon>Bacilli</taxon>
        <taxon>Bacillales</taxon>
        <taxon>Listeriaceae</taxon>
        <taxon>Listeria</taxon>
    </lineage>
</organism>
<dbReference type="SUPFAM" id="SSF53448">
    <property type="entry name" value="Nucleotide-diphospho-sugar transferases"/>
    <property type="match status" value="1"/>
</dbReference>
<reference evidence="5 6" key="1">
    <citation type="submission" date="2018-06" db="EMBL/GenBank/DDBJ databases">
        <authorList>
            <consortium name="Pathogen Informatics"/>
            <person name="Doyle S."/>
        </authorList>
    </citation>
    <scope>NUCLEOTIDE SEQUENCE [LARGE SCALE GENOMIC DNA]</scope>
    <source>
        <strain evidence="6">NCTC 10815</strain>
    </source>
</reference>
<dbReference type="Pfam" id="PF00535">
    <property type="entry name" value="Glycos_transf_2"/>
    <property type="match status" value="1"/>
</dbReference>
<dbReference type="GO" id="GO:0050501">
    <property type="term" value="F:hyaluronan synthase activity"/>
    <property type="evidence" value="ECO:0007669"/>
    <property type="project" value="UniProtKB-EC"/>
</dbReference>
<comment type="similarity">
    <text evidence="1">Belongs to the glycosyltransferase 2 family.</text>
</comment>
<dbReference type="Pfam" id="PF18674">
    <property type="entry name" value="TarS_C1"/>
    <property type="match status" value="1"/>
</dbReference>
<dbReference type="EMBL" id="UGPG01000001">
    <property type="protein sequence ID" value="STY44493.1"/>
    <property type="molecule type" value="Genomic_DNA"/>
</dbReference>
<evidence type="ECO:0000259" key="3">
    <source>
        <dbReference type="Pfam" id="PF18674"/>
    </source>
</evidence>
<evidence type="ECO:0000313" key="6">
    <source>
        <dbReference type="Proteomes" id="UP000254879"/>
    </source>
</evidence>
<evidence type="ECO:0000256" key="1">
    <source>
        <dbReference type="ARBA" id="ARBA00006739"/>
    </source>
</evidence>
<dbReference type="EC" id="2.4.1.212" evidence="5"/>
<dbReference type="PANTHER" id="PTHR22916">
    <property type="entry name" value="GLYCOSYLTRANSFERASE"/>
    <property type="match status" value="1"/>
</dbReference>
<keyword evidence="5" id="KW-0328">Glycosyltransferase</keyword>
<protein>
    <submittedName>
        <fullName evidence="5">Hyaluronan synthase</fullName>
        <ecNumber evidence="5">2.4.1.212</ecNumber>
    </submittedName>
</protein>
<dbReference type="InterPro" id="IPR029044">
    <property type="entry name" value="Nucleotide-diphossugar_trans"/>
</dbReference>
<proteinExistence type="inferred from homology"/>
<feature type="domain" description="Glycosyltransferase 2-like" evidence="2">
    <location>
        <begin position="8"/>
        <end position="139"/>
    </location>
</feature>
<dbReference type="CDD" id="cd00761">
    <property type="entry name" value="Glyco_tranf_GTA_type"/>
    <property type="match status" value="1"/>
</dbReference>
<dbReference type="AlphaFoldDB" id="A0A378MG44"/>
<feature type="domain" description="TarS/TarP linker" evidence="4">
    <location>
        <begin position="222"/>
        <end position="318"/>
    </location>
</feature>
<name>A0A378MG44_LISGR</name>
<dbReference type="RefSeq" id="WP_115345988.1">
    <property type="nucleotide sequence ID" value="NZ_UGPG01000001.1"/>
</dbReference>
<sequence length="579" mass="66413">MISNKRFTIGIAAYNAEAFISEGLESIANQQFDLSKVEVLIVDDCSTDKTIEIIEPYQRTLDLRLIKLPENSGGPGKPRNTVIKEAQGEFILFLDADDYLHPDLLRDAETMIENHQSEVLLFKMKGVNGRGVPKSMFQETAPAVDLVASKIIYTLSPTKMFQTKLLREHNIYFPVDLKSAEDQLFTMQAYLQAKTISVLAEKDYYYLVTREGDHMSAAYVAPDKFYLVMKKIMQAIYESDRENKDSIAAVFVKRHFIHSRTTNFTQKIADPQEKTEWFAQLNDFALQIPTTVDEHLPANLQILLSAGRALDLAAYEDFEYRITNQLFDAFTVKGTQIFGQIQTAHGLGEQNLNAYIKPVISITKFDLDAERLQLEIELGDMIKGLHFQPEILLYDRNKTEQITIPPQKQHGNRTFIFDITFAEHAELLVQKKIWDFFLTLHFQRFKLTRRIGKVREPYPYSQKTSILTTHAAVQKTIRPYFTENDFLSLQVADAKHISATCQEWRPFKKQCTLQLNGAPYKLNAAVTLQLQDKKFPAVIIQAEESADATVIQLQLNKRCWQKAHPTHIELSPLLRLPIQ</sequence>
<dbReference type="Gene3D" id="3.90.550.10">
    <property type="entry name" value="Spore Coat Polysaccharide Biosynthesis Protein SpsA, Chain A"/>
    <property type="match status" value="1"/>
</dbReference>
<gene>
    <name evidence="5" type="primary">hyaD_2</name>
    <name evidence="5" type="ORF">NCTC10815_01835</name>
</gene>
<evidence type="ECO:0000313" key="5">
    <source>
        <dbReference type="EMBL" id="STY44493.1"/>
    </source>
</evidence>
<dbReference type="InterPro" id="IPR041038">
    <property type="entry name" value="TarS_C1"/>
</dbReference>
<evidence type="ECO:0000259" key="4">
    <source>
        <dbReference type="Pfam" id="PF22181"/>
    </source>
</evidence>